<dbReference type="GO" id="GO:0046653">
    <property type="term" value="P:tetrahydrofolate metabolic process"/>
    <property type="evidence" value="ECO:0007669"/>
    <property type="project" value="TreeGrafter"/>
</dbReference>
<dbReference type="Gene3D" id="3.20.20.330">
    <property type="entry name" value="Homocysteine-binding-like domain"/>
    <property type="match status" value="1"/>
</dbReference>
<dbReference type="GO" id="GO:0050667">
    <property type="term" value="P:homocysteine metabolic process"/>
    <property type="evidence" value="ECO:0007669"/>
    <property type="project" value="TreeGrafter"/>
</dbReference>
<gene>
    <name evidence="8" type="ORF">S01H1_62588</name>
</gene>
<dbReference type="SUPFAM" id="SSF82282">
    <property type="entry name" value="Homocysteine S-methyltransferase"/>
    <property type="match status" value="1"/>
</dbReference>
<dbReference type="Pfam" id="PF02574">
    <property type="entry name" value="S-methyl_trans"/>
    <property type="match status" value="1"/>
</dbReference>
<dbReference type="GO" id="GO:0046872">
    <property type="term" value="F:metal ion binding"/>
    <property type="evidence" value="ECO:0007669"/>
    <property type="project" value="UniProtKB-KW"/>
</dbReference>
<protein>
    <recommendedName>
        <fullName evidence="7">Hcy-binding domain-containing protein</fullName>
    </recommendedName>
</protein>
<dbReference type="InterPro" id="IPR050554">
    <property type="entry name" value="Met_Synthase/Corrinoid"/>
</dbReference>
<organism evidence="8">
    <name type="scientific">marine sediment metagenome</name>
    <dbReference type="NCBI Taxonomy" id="412755"/>
    <lineage>
        <taxon>unclassified sequences</taxon>
        <taxon>metagenomes</taxon>
        <taxon>ecological metagenomes</taxon>
    </lineage>
</organism>
<dbReference type="GO" id="GO:0008705">
    <property type="term" value="F:methionine synthase activity"/>
    <property type="evidence" value="ECO:0007669"/>
    <property type="project" value="TreeGrafter"/>
</dbReference>
<sequence>MSRISLKERINEGLFLLDGAMGTELIARGVKAGKCNDYLNIESPDIVSDIHRAYIEAGSDAVITNTFGANKYALARHGLDERSK</sequence>
<keyword evidence="6" id="KW-0170">Cobalt</keyword>
<dbReference type="InterPro" id="IPR003726">
    <property type="entry name" value="HCY_dom"/>
</dbReference>
<dbReference type="EMBL" id="BARS01041121">
    <property type="protein sequence ID" value="GAG41651.1"/>
    <property type="molecule type" value="Genomic_DNA"/>
</dbReference>
<reference evidence="8" key="1">
    <citation type="journal article" date="2014" name="Front. Microbiol.">
        <title>High frequency of phylogenetically diverse reductive dehalogenase-homologous genes in deep subseafloor sedimentary metagenomes.</title>
        <authorList>
            <person name="Kawai M."/>
            <person name="Futagami T."/>
            <person name="Toyoda A."/>
            <person name="Takaki Y."/>
            <person name="Nishi S."/>
            <person name="Hori S."/>
            <person name="Arai W."/>
            <person name="Tsubouchi T."/>
            <person name="Morono Y."/>
            <person name="Uchiyama I."/>
            <person name="Ito T."/>
            <person name="Fujiyama A."/>
            <person name="Inagaki F."/>
            <person name="Takami H."/>
        </authorList>
    </citation>
    <scope>NUCLEOTIDE SEQUENCE</scope>
    <source>
        <strain evidence="8">Expedition CK06-06</strain>
    </source>
</reference>
<evidence type="ECO:0000256" key="6">
    <source>
        <dbReference type="ARBA" id="ARBA00023285"/>
    </source>
</evidence>
<evidence type="ECO:0000256" key="1">
    <source>
        <dbReference type="ARBA" id="ARBA00010398"/>
    </source>
</evidence>
<dbReference type="AlphaFoldDB" id="X0YYT9"/>
<dbReference type="PANTHER" id="PTHR45833:SF1">
    <property type="entry name" value="METHIONINE SYNTHASE"/>
    <property type="match status" value="1"/>
</dbReference>
<dbReference type="PANTHER" id="PTHR45833">
    <property type="entry name" value="METHIONINE SYNTHASE"/>
    <property type="match status" value="1"/>
</dbReference>
<keyword evidence="4" id="KW-0949">S-adenosyl-L-methionine</keyword>
<evidence type="ECO:0000256" key="2">
    <source>
        <dbReference type="ARBA" id="ARBA00022603"/>
    </source>
</evidence>
<evidence type="ECO:0000259" key="7">
    <source>
        <dbReference type="PROSITE" id="PS50970"/>
    </source>
</evidence>
<dbReference type="GO" id="GO:0032259">
    <property type="term" value="P:methylation"/>
    <property type="evidence" value="ECO:0007669"/>
    <property type="project" value="UniProtKB-KW"/>
</dbReference>
<keyword evidence="5" id="KW-0479">Metal-binding</keyword>
<proteinExistence type="inferred from homology"/>
<dbReference type="PROSITE" id="PS50970">
    <property type="entry name" value="HCY"/>
    <property type="match status" value="1"/>
</dbReference>
<keyword evidence="2" id="KW-0489">Methyltransferase</keyword>
<dbReference type="InterPro" id="IPR036589">
    <property type="entry name" value="HCY_dom_sf"/>
</dbReference>
<dbReference type="GO" id="GO:0005829">
    <property type="term" value="C:cytosol"/>
    <property type="evidence" value="ECO:0007669"/>
    <property type="project" value="TreeGrafter"/>
</dbReference>
<comment type="caution">
    <text evidence="8">The sequence shown here is derived from an EMBL/GenBank/DDBJ whole genome shotgun (WGS) entry which is preliminary data.</text>
</comment>
<comment type="similarity">
    <text evidence="1">Belongs to the vitamin-B12 dependent methionine synthase family.</text>
</comment>
<evidence type="ECO:0000313" key="8">
    <source>
        <dbReference type="EMBL" id="GAG41651.1"/>
    </source>
</evidence>
<evidence type="ECO:0000256" key="5">
    <source>
        <dbReference type="ARBA" id="ARBA00022723"/>
    </source>
</evidence>
<evidence type="ECO:0000256" key="3">
    <source>
        <dbReference type="ARBA" id="ARBA00022679"/>
    </source>
</evidence>
<accession>X0YYT9</accession>
<keyword evidence="3" id="KW-0808">Transferase</keyword>
<name>X0YYT9_9ZZZZ</name>
<evidence type="ECO:0000256" key="4">
    <source>
        <dbReference type="ARBA" id="ARBA00022691"/>
    </source>
</evidence>
<feature type="domain" description="Hcy-binding" evidence="7">
    <location>
        <begin position="3"/>
        <end position="84"/>
    </location>
</feature>
<feature type="non-terminal residue" evidence="8">
    <location>
        <position position="84"/>
    </location>
</feature>